<dbReference type="EMBL" id="FTMP01000002">
    <property type="protein sequence ID" value="SIQ12470.1"/>
    <property type="molecule type" value="Genomic_DNA"/>
</dbReference>
<feature type="active site" evidence="1">
    <location>
        <position position="108"/>
    </location>
</feature>
<dbReference type="Pfam" id="PF01278">
    <property type="entry name" value="Omptin"/>
    <property type="match status" value="1"/>
</dbReference>
<dbReference type="InterPro" id="IPR000036">
    <property type="entry name" value="Peptidase_A26_omptin"/>
</dbReference>
<dbReference type="GO" id="GO:0006508">
    <property type="term" value="P:proteolysis"/>
    <property type="evidence" value="ECO:0007669"/>
    <property type="project" value="InterPro"/>
</dbReference>
<dbReference type="InterPro" id="IPR053724">
    <property type="entry name" value="OMP_A26_sf"/>
</dbReference>
<dbReference type="GO" id="GO:0004190">
    <property type="term" value="F:aspartic-type endopeptidase activity"/>
    <property type="evidence" value="ECO:0007669"/>
    <property type="project" value="InterPro"/>
</dbReference>
<feature type="active site" evidence="1">
    <location>
        <position position="232"/>
    </location>
</feature>
<dbReference type="AlphaFoldDB" id="A0A1N6Q7C2"/>
<name>A0A1N6Q7C2_AQUAC</name>
<evidence type="ECO:0000256" key="2">
    <source>
        <dbReference type="SAM" id="SignalP"/>
    </source>
</evidence>
<dbReference type="PRINTS" id="PR00482">
    <property type="entry name" value="OMPTIN"/>
</dbReference>
<feature type="signal peptide" evidence="2">
    <location>
        <begin position="1"/>
        <end position="21"/>
    </location>
</feature>
<feature type="active site" evidence="1">
    <location>
        <position position="234"/>
    </location>
</feature>
<evidence type="ECO:0000256" key="1">
    <source>
        <dbReference type="PIRSR" id="PIRSR001522-1"/>
    </source>
</evidence>
<dbReference type="RefSeq" id="WP_076425081.1">
    <property type="nucleotide sequence ID" value="NZ_FTMP01000002.1"/>
</dbReference>
<evidence type="ECO:0000313" key="3">
    <source>
        <dbReference type="EMBL" id="SIQ12470.1"/>
    </source>
</evidence>
<dbReference type="InterPro" id="IPR020080">
    <property type="entry name" value="OM_adhesin/peptidase_omptin"/>
</dbReference>
<dbReference type="Proteomes" id="UP000185841">
    <property type="component" value="Unassembled WGS sequence"/>
</dbReference>
<dbReference type="Gene3D" id="2.40.128.90">
    <property type="entry name" value="OMPT-like"/>
    <property type="match status" value="1"/>
</dbReference>
<feature type="chain" id="PRO_5011980644" evidence="2">
    <location>
        <begin position="22"/>
        <end position="316"/>
    </location>
</feature>
<gene>
    <name evidence="3" type="ORF">SAMN05878282_102272</name>
</gene>
<accession>A0A1N6Q7C2</accession>
<protein>
    <submittedName>
        <fullName evidence="3">Protein E. Aspartic peptidase. MEROPS family A26</fullName>
    </submittedName>
</protein>
<proteinExistence type="predicted"/>
<sequence>MRNLVNLSGVCLALIGGVAQAEAVRTQEASWQWDKAQVSLGVGYLTGRSQEKVYDPQSGAKISQLFWEIEQAPTLHAGFSLDPNPWLTLSLQGWSKLDSGDSTMTDYDWLSQQESAWSDRSYHPDTRLIRAYQAEFAASVWVLREADWQLGLLAGYQRTHYKWEAKGGSYTYSSDWGFRDMTGTFPDGEVGITYQQTYKAPYLGLTGRYQWQDWQLDATLKGSDWVDAEDYDIHHLRSTTFAGTGEGSRLRAASLGLAYRFSEQLSLRGQVEYQEFTEGKGKVKIDDSVTREVIEGDAGGMSNRTVQASLGMHYRF</sequence>
<dbReference type="SUPFAM" id="SSF69917">
    <property type="entry name" value="OMPT-like"/>
    <property type="match status" value="1"/>
</dbReference>
<dbReference type="PIRSF" id="PIRSF001522">
    <property type="entry name" value="Peptidase_A26"/>
    <property type="match status" value="1"/>
</dbReference>
<evidence type="ECO:0000313" key="4">
    <source>
        <dbReference type="Proteomes" id="UP000185841"/>
    </source>
</evidence>
<dbReference type="GO" id="GO:0009279">
    <property type="term" value="C:cell outer membrane"/>
    <property type="evidence" value="ECO:0007669"/>
    <property type="project" value="InterPro"/>
</dbReference>
<organism evidence="3 4">
    <name type="scientific">Aquipseudomonas alcaligenes</name>
    <name type="common">Pseudomonas alcaligenes</name>
    <dbReference type="NCBI Taxonomy" id="43263"/>
    <lineage>
        <taxon>Bacteria</taxon>
        <taxon>Pseudomonadati</taxon>
        <taxon>Pseudomonadota</taxon>
        <taxon>Gammaproteobacteria</taxon>
        <taxon>Pseudomonadales</taxon>
        <taxon>Pseudomonadaceae</taxon>
        <taxon>Aquipseudomonas</taxon>
    </lineage>
</organism>
<feature type="active site" evidence="1">
    <location>
        <position position="106"/>
    </location>
</feature>
<reference evidence="3 4" key="1">
    <citation type="submission" date="2017-01" db="EMBL/GenBank/DDBJ databases">
        <authorList>
            <person name="Mah S.A."/>
            <person name="Swanson W.J."/>
            <person name="Moy G.W."/>
            <person name="Vacquier V.D."/>
        </authorList>
    </citation>
    <scope>NUCLEOTIDE SEQUENCE [LARGE SCALE GENOMIC DNA]</scope>
    <source>
        <strain evidence="3 4">RU36E</strain>
    </source>
</reference>
<keyword evidence="2" id="KW-0732">Signal</keyword>